<evidence type="ECO:0000313" key="2">
    <source>
        <dbReference type="EMBL" id="PFH34308.1"/>
    </source>
</evidence>
<feature type="compositionally biased region" description="Polar residues" evidence="1">
    <location>
        <begin position="1003"/>
        <end position="1019"/>
    </location>
</feature>
<feature type="compositionally biased region" description="Basic and acidic residues" evidence="1">
    <location>
        <begin position="1819"/>
        <end position="1830"/>
    </location>
</feature>
<evidence type="ECO:0000313" key="3">
    <source>
        <dbReference type="Proteomes" id="UP000224006"/>
    </source>
</evidence>
<feature type="compositionally biased region" description="Polar residues" evidence="1">
    <location>
        <begin position="736"/>
        <end position="750"/>
    </location>
</feature>
<feature type="region of interest" description="Disordered" evidence="1">
    <location>
        <begin position="2075"/>
        <end position="2099"/>
    </location>
</feature>
<feature type="compositionally biased region" description="Basic and acidic residues" evidence="1">
    <location>
        <begin position="1629"/>
        <end position="1640"/>
    </location>
</feature>
<feature type="region of interest" description="Disordered" evidence="1">
    <location>
        <begin position="1206"/>
        <end position="1310"/>
    </location>
</feature>
<feature type="region of interest" description="Disordered" evidence="1">
    <location>
        <begin position="602"/>
        <end position="634"/>
    </location>
</feature>
<feature type="region of interest" description="Disordered" evidence="1">
    <location>
        <begin position="2424"/>
        <end position="2445"/>
    </location>
</feature>
<organism evidence="2 3">
    <name type="scientific">Besnoitia besnoiti</name>
    <name type="common">Apicomplexan protozoan</name>
    <dbReference type="NCBI Taxonomy" id="94643"/>
    <lineage>
        <taxon>Eukaryota</taxon>
        <taxon>Sar</taxon>
        <taxon>Alveolata</taxon>
        <taxon>Apicomplexa</taxon>
        <taxon>Conoidasida</taxon>
        <taxon>Coccidia</taxon>
        <taxon>Eucoccidiorida</taxon>
        <taxon>Eimeriorina</taxon>
        <taxon>Sarcocystidae</taxon>
        <taxon>Besnoitia</taxon>
    </lineage>
</organism>
<feature type="region of interest" description="Disordered" evidence="1">
    <location>
        <begin position="1761"/>
        <end position="1842"/>
    </location>
</feature>
<dbReference type="RefSeq" id="XP_029218317.1">
    <property type="nucleotide sequence ID" value="XM_029365833.1"/>
</dbReference>
<protein>
    <submittedName>
        <fullName evidence="2">Uncharacterized protein</fullName>
    </submittedName>
</protein>
<feature type="region of interest" description="Disordered" evidence="1">
    <location>
        <begin position="1621"/>
        <end position="1659"/>
    </location>
</feature>
<feature type="compositionally biased region" description="Polar residues" evidence="1">
    <location>
        <begin position="1135"/>
        <end position="1152"/>
    </location>
</feature>
<feature type="compositionally biased region" description="Basic and acidic residues" evidence="1">
    <location>
        <begin position="1546"/>
        <end position="1561"/>
    </location>
</feature>
<feature type="compositionally biased region" description="Basic and acidic residues" evidence="1">
    <location>
        <begin position="1079"/>
        <end position="1088"/>
    </location>
</feature>
<feature type="region of interest" description="Disordered" evidence="1">
    <location>
        <begin position="1428"/>
        <end position="1472"/>
    </location>
</feature>
<feature type="compositionally biased region" description="Basic and acidic residues" evidence="1">
    <location>
        <begin position="314"/>
        <end position="323"/>
    </location>
</feature>
<reference evidence="2 3" key="1">
    <citation type="submission" date="2017-09" db="EMBL/GenBank/DDBJ databases">
        <title>Genome sequencing of Besnoitia besnoiti strain Bb-Ger1.</title>
        <authorList>
            <person name="Schares G."/>
            <person name="Venepally P."/>
            <person name="Lorenzi H.A."/>
        </authorList>
    </citation>
    <scope>NUCLEOTIDE SEQUENCE [LARGE SCALE GENOMIC DNA]</scope>
    <source>
        <strain evidence="2 3">Bb-Ger1</strain>
    </source>
</reference>
<dbReference type="VEuPathDB" id="ToxoDB:BESB_074600"/>
<feature type="region of interest" description="Disordered" evidence="1">
    <location>
        <begin position="90"/>
        <end position="129"/>
    </location>
</feature>
<feature type="compositionally biased region" description="Basic and acidic residues" evidence="1">
    <location>
        <begin position="1260"/>
        <end position="1278"/>
    </location>
</feature>
<gene>
    <name evidence="2" type="ORF">BESB_074600</name>
</gene>
<feature type="compositionally biased region" description="Low complexity" evidence="1">
    <location>
        <begin position="1647"/>
        <end position="1659"/>
    </location>
</feature>
<feature type="compositionally biased region" description="Low complexity" evidence="1">
    <location>
        <begin position="950"/>
        <end position="960"/>
    </location>
</feature>
<dbReference type="EMBL" id="NWUJ01000007">
    <property type="protein sequence ID" value="PFH34308.1"/>
    <property type="molecule type" value="Genomic_DNA"/>
</dbReference>
<feature type="compositionally biased region" description="Basic and acidic residues" evidence="1">
    <location>
        <begin position="2186"/>
        <end position="2196"/>
    </location>
</feature>
<accession>A0A2A9M763</accession>
<feature type="compositionally biased region" description="Polar residues" evidence="1">
    <location>
        <begin position="1"/>
        <end position="10"/>
    </location>
</feature>
<feature type="region of interest" description="Disordered" evidence="1">
    <location>
        <begin position="937"/>
        <end position="962"/>
    </location>
</feature>
<feature type="compositionally biased region" description="Low complexity" evidence="1">
    <location>
        <begin position="1575"/>
        <end position="1584"/>
    </location>
</feature>
<feature type="region of interest" description="Disordered" evidence="1">
    <location>
        <begin position="1000"/>
        <end position="1019"/>
    </location>
</feature>
<proteinExistence type="predicted"/>
<dbReference type="KEGG" id="bbes:BESB_074600"/>
<evidence type="ECO:0000256" key="1">
    <source>
        <dbReference type="SAM" id="MobiDB-lite"/>
    </source>
</evidence>
<sequence length="2465" mass="265957">MGTLPGSTLRQHLGAGSWARGSPRSQTADTTLRRAADLHATNVYFPFKWSVAAQASFLHVECLLPCVASSPYPPHLRPLISATVAGRGGSFAARSRKPSATKPPLVRLDENSRPQSEQGRQLAASLSSSAACGTVQPRRELLPSQSQFQGKSRVLNMLSKPPGSSTVPADAQRLRCARLKSAPFCLLEGARQHAQLPGSTLGLHAQASTSIVPPVILPPMSVRSPSRAQAGTASPSLLLTFGLHASFQQTCGTSAWMDELETQKRGPSSLLQSGRIQGETPQACAGSFGAPRPADWTKSVSFRHRDNAGLPSPRRYETNRKSGKDVRAGIKCANIRANNQALRVSLSHASITLVSPFHAASHKRSILAHERAPPRSQSLHWSSGADLLPRPSAASRARLIANLWHGQRPQSPLKCRGNCSRRLSRCREAPGILGGAKVSGSDWTHWQAAQGASNGERGRHRTGEVDDSLNVVRALDGRIQSTYEEKTGVRSRGTSELSSFLADCRRATADGLSRGVPLQGELEDAISEVSTLAQGVQGFAWLRTASRRVLAYGFAVRLGARLLQNQKNEPLLTCAVPFDTSPPLHGSTDSNFQVYEGERLSKTSSSAAPGAYNQARRRPCSLEEAQRGHVQKAPMEERKMMHGVAAAKRAAAGTSEESLMPYPQTLQRPGAAYLPRPVTGGLRRGSNHVGTPSAACAGAAVLVLLLGRQGQSRLLRGERRTHMRHAKVEGTETDTGDTYRQSSGCGTRSKSCPAKEMSAEKEESFSEPMSDGTQKDGEDTISVADEAPERHCDAPEDGRTTVRIGSMWRSPAPREATQADARTSGMFYDAKRAAQLGSEARGAGVPRDRARSPARLKERQQEVAFGVEIDVDPVVVSISGDDLAHLRALSVVFLAFLEHVTTPGPAAEGGSDSFEPCETASTSSKRWSLLSPLLSPCPTRRERPADHPRSSGSLSASPADSCERLQRCTERSGRRAVVSDSEAYCGERYLFRRKNPISAFFRPSSTPSSPANRRGSRQQQDLVLMPSDSSPFHAASARGNATRQAARALLHSALTLGDRVMRSALTYDAQHAGPLPSREAPHGRETVSKQELVSTGVGRLANRTSSVDKLANLQDTRAGRSHTPAGDPPGDSCPDQGQTGSPSKNAAGTSGRATGLSDETHRVDGPDGSASSPDACTCGRGRHARESKKLTGLGSDLSHSFRSAAPHSACAHSETLPSVRLQLDSAKGPSRTSREHEGEGCRQGGHRRCANPRASSSDVPRAKTIDLRQRDAGRRPLESVEADSCEPTRDGARAETGTSQRAGERVGRGRCDSYSRDVRECKEAGQLYIDADVEMRGVMSDTVSQRTEQLDRIRESTRGGMSWTVPRSQKEMHRPNSRLWLCEQKSFESPSFTPGSFPPLGLSLAASLGTIQRETRGLDQEWSTGPYIATGNWITRPASPSAPSVERNRSADGALRRSAQRNGDAKRKQRWDRVVPKPFVELPVEASIPAAGPGRAPRQEFITREQAKDSDQKEDPSADSSDLSDASKSEDWDAHSQRQLTPPYDPSREGRRTTTPHERVSHAGLRPAQGTWPRASAESQAAAAQGCHRIDAPLRGRLKRLRWTPGLLSSLKWRRGTHGRLADAAGAGQHEKTTGRERGMKGRRQSLRSGSSTGSSLSFSLYESRPASFATAQRTKRNPFLSLSLNTSSLRRPQLRKAARGQDGKKRLDDAGAGVQASPAVSGVVQAASRSGRCRPRPTPFGALARRLRTQAINVSAAVNTHETPDGAGGSPSSPDCPVPSSGDPQHECTLAAEASKSFTDEQEPARDPRKEGRRRRKMENAKDAGEQRQTESSVAEECQRDGSSYACAFEETSDESLKMGTQTETIRPYITGRLTLVVSIDVVHRPTMTEESVVEPWAWDVAFTHRPPLTHLQPALPSFRHPLGDFPAASARGYTHLVSSHASLPSSSSRLMSGHTQAASPHRMPLAHVAASHTTVDRNPLLRPDAWAGRGSRVASSTDKVLSPSFVCESRQKLAQRSEADASISARLVEKQGAPQSSAGSRRVEHDAAITKGDGRWSSSIVGSALHRVGEGQACRARFPSDPRNHTGEVPLSGRRDSRNVDKFGWHLAAFQGKRKPPNGSSRTADEAGAHEDEANAEEGKAKTVQIDKRPTFLSVPSRAPRLVMETMGRRPTPPKSSAAGQRRAQRDGDSKEDSADAEVRFLTRFSWLNVTVAPLVMDAFVETADAVDDGRKRLKSALCRRYHSCVVSPNAHDGDNSGVQMEGEAKHRCTRLISSAPSSKPCALSLMAAAVDSASIPLHASRGCTPFIVRKVLLQAFFRSLGGAAARPSLLSSAGIDVQDGRLRSWRDPLLQSMEGERGREAVGPRIGGWHAANKDGHVREHAESCEEKNIRALGRLAQDPSGNLKIGESDIRPDIEEIQQTHTPPELYRQADAPRDSPPRQMLSSAARILRRSMTPSQGCGT</sequence>
<name>A0A2A9M763_BESBE</name>
<feature type="region of interest" description="Disordered" evidence="1">
    <location>
        <begin position="2111"/>
        <end position="2196"/>
    </location>
</feature>
<feature type="compositionally biased region" description="Low complexity" evidence="1">
    <location>
        <begin position="1771"/>
        <end position="1784"/>
    </location>
</feature>
<dbReference type="Proteomes" id="UP000224006">
    <property type="component" value="Unassembled WGS sequence"/>
</dbReference>
<feature type="region of interest" description="Disordered" evidence="1">
    <location>
        <begin position="281"/>
        <end position="323"/>
    </location>
</feature>
<feature type="region of interest" description="Disordered" evidence="1">
    <location>
        <begin position="1071"/>
        <end position="1187"/>
    </location>
</feature>
<dbReference type="GeneID" id="40312386"/>
<feature type="region of interest" description="Disordered" evidence="1">
    <location>
        <begin position="729"/>
        <end position="777"/>
    </location>
</feature>
<feature type="region of interest" description="Disordered" evidence="1">
    <location>
        <begin position="1"/>
        <end position="25"/>
    </location>
</feature>
<feature type="compositionally biased region" description="Basic and acidic residues" evidence="1">
    <location>
        <begin position="1504"/>
        <end position="1516"/>
    </location>
</feature>
<feature type="compositionally biased region" description="Basic and acidic residues" evidence="1">
    <location>
        <begin position="1700"/>
        <end position="1710"/>
    </location>
</feature>
<feature type="region of interest" description="Disordered" evidence="1">
    <location>
        <begin position="1684"/>
        <end position="1718"/>
    </location>
</feature>
<feature type="compositionally biased region" description="Basic and acidic residues" evidence="1">
    <location>
        <begin position="1463"/>
        <end position="1472"/>
    </location>
</feature>
<comment type="caution">
    <text evidence="2">The sequence shown here is derived from an EMBL/GenBank/DDBJ whole genome shotgun (WGS) entry which is preliminary data.</text>
</comment>
<keyword evidence="3" id="KW-1185">Reference proteome</keyword>
<feature type="compositionally biased region" description="Basic and acidic residues" evidence="1">
    <location>
        <begin position="1525"/>
        <end position="1536"/>
    </location>
</feature>
<feature type="compositionally biased region" description="Basic and acidic residues" evidence="1">
    <location>
        <begin position="2125"/>
        <end position="2152"/>
    </location>
</feature>
<dbReference type="OrthoDB" id="10693294at2759"/>
<feature type="region of interest" description="Disordered" evidence="1">
    <location>
        <begin position="1504"/>
        <end position="1584"/>
    </location>
</feature>
<feature type="compositionally biased region" description="Basic and acidic residues" evidence="1">
    <location>
        <begin position="939"/>
        <end position="949"/>
    </location>
</feature>